<protein>
    <submittedName>
        <fullName evidence="2">Nitrogen fixation protein NifE</fullName>
    </submittedName>
</protein>
<dbReference type="GO" id="GO:0016491">
    <property type="term" value="F:oxidoreductase activity"/>
    <property type="evidence" value="ECO:0007669"/>
    <property type="project" value="InterPro"/>
</dbReference>
<comment type="caution">
    <text evidence="2">The sequence shown here is derived from an EMBL/GenBank/DDBJ whole genome shotgun (WGS) entry which is preliminary data.</text>
</comment>
<proteinExistence type="predicted"/>
<organism evidence="2 3">
    <name type="scientific">Candidatus Avacidaminococcus intestinavium</name>
    <dbReference type="NCBI Taxonomy" id="2840684"/>
    <lineage>
        <taxon>Bacteria</taxon>
        <taxon>Bacillati</taxon>
        <taxon>Bacillota</taxon>
        <taxon>Negativicutes</taxon>
        <taxon>Acidaminococcales</taxon>
        <taxon>Acidaminococcaceae</taxon>
        <taxon>Acidaminococcaceae incertae sedis</taxon>
        <taxon>Candidatus Avacidaminococcus</taxon>
    </lineage>
</organism>
<reference evidence="2" key="2">
    <citation type="journal article" date="2021" name="PeerJ">
        <title>Extensive microbial diversity within the chicken gut microbiome revealed by metagenomics and culture.</title>
        <authorList>
            <person name="Gilroy R."/>
            <person name="Ravi A."/>
            <person name="Getino M."/>
            <person name="Pursley I."/>
            <person name="Horton D.L."/>
            <person name="Alikhan N.F."/>
            <person name="Baker D."/>
            <person name="Gharbi K."/>
            <person name="Hall N."/>
            <person name="Watson M."/>
            <person name="Adriaenssens E.M."/>
            <person name="Foster-Nyarko E."/>
            <person name="Jarju S."/>
            <person name="Secka A."/>
            <person name="Antonio M."/>
            <person name="Oren A."/>
            <person name="Chaudhuri R.R."/>
            <person name="La Ragione R."/>
            <person name="Hildebrand F."/>
            <person name="Pallen M.J."/>
        </authorList>
    </citation>
    <scope>NUCLEOTIDE SEQUENCE</scope>
    <source>
        <strain evidence="2">CHK160-1198</strain>
    </source>
</reference>
<dbReference type="EMBL" id="DVNI01000012">
    <property type="protein sequence ID" value="HIU63573.1"/>
    <property type="molecule type" value="Genomic_DNA"/>
</dbReference>
<dbReference type="SUPFAM" id="SSF53807">
    <property type="entry name" value="Helical backbone' metal receptor"/>
    <property type="match status" value="1"/>
</dbReference>
<reference evidence="2" key="1">
    <citation type="submission" date="2020-10" db="EMBL/GenBank/DDBJ databases">
        <authorList>
            <person name="Gilroy R."/>
        </authorList>
    </citation>
    <scope>NUCLEOTIDE SEQUENCE</scope>
    <source>
        <strain evidence="2">CHK160-1198</strain>
    </source>
</reference>
<evidence type="ECO:0000259" key="1">
    <source>
        <dbReference type="Pfam" id="PF00148"/>
    </source>
</evidence>
<feature type="domain" description="Nitrogenase/oxidoreductase component 1" evidence="1">
    <location>
        <begin position="17"/>
        <end position="396"/>
    </location>
</feature>
<evidence type="ECO:0000313" key="3">
    <source>
        <dbReference type="Proteomes" id="UP000824099"/>
    </source>
</evidence>
<dbReference type="Gene3D" id="3.40.50.1980">
    <property type="entry name" value="Nitrogenase molybdenum iron protein domain"/>
    <property type="match status" value="2"/>
</dbReference>
<accession>A0A9D1MNX3</accession>
<dbReference type="Pfam" id="PF00148">
    <property type="entry name" value="Oxidored_nitro"/>
    <property type="match status" value="1"/>
</dbReference>
<dbReference type="AlphaFoldDB" id="A0A9D1MNX3"/>
<evidence type="ECO:0000313" key="2">
    <source>
        <dbReference type="EMBL" id="HIU63573.1"/>
    </source>
</evidence>
<gene>
    <name evidence="2" type="ORF">IAB06_00845</name>
</gene>
<name>A0A9D1MNX3_9FIRM</name>
<dbReference type="PANTHER" id="PTHR42956:SF1">
    <property type="entry name" value="NITROGENASE IRON-MOLYBDENUM COFACTOR BIOSYNTHESIS PROTEIN NIFE"/>
    <property type="match status" value="1"/>
</dbReference>
<dbReference type="InterPro" id="IPR000510">
    <property type="entry name" value="Nase/OxRdtase_comp1"/>
</dbReference>
<dbReference type="InterPro" id="IPR049939">
    <property type="entry name" value="NifE-like"/>
</dbReference>
<dbReference type="PANTHER" id="PTHR42956">
    <property type="entry name" value="NITROGENASE IRON-MOLYBDENUM COFACTOR BIOSYNTHESIS PROTEIN NIFE"/>
    <property type="match status" value="1"/>
</dbReference>
<sequence>MAITTKRIIKKVRSCSCSMPGVWRAVAHTEGAAVIYHSPKACSHISRVMDGGDHFRKIARDEYEPNNFTVPLVCSSLKEKHSIFGGIEQLRECLVYVISTYQPKFIMIANSCVAGVIGDDVVAVAQEVEMKQQVPILTVPCYGFLDGEYYAGYYYAAAAIIERLLKKSMVRPNTVLLIGDQGGPNGEYCREVKRLLQYFDVEVIGQFPTYTNYSEYDKIGESALNIVLGSRGQANEWLIKIADKLRQQLGTPYYATEFPVGWESTQKWLLGLGEVLGKKEIAKQAVCSENKKLAEVYALAKNNLHDKKCIICIGRLAQFFEPGWIINLVRKSGMIITAIIMLEAFTEKAKQEMIAKMPDIDQSLIIDQSAGNPYLDKADLILTTHELADYTAKQLFLPLLPKSGIQGEINLLQKIRFLLARRGNKGGIIYG</sequence>
<dbReference type="Proteomes" id="UP000824099">
    <property type="component" value="Unassembled WGS sequence"/>
</dbReference>